<protein>
    <submittedName>
        <fullName evidence="3">Unannotated protein</fullName>
    </submittedName>
</protein>
<dbReference type="Gene3D" id="2.60.40.10">
    <property type="entry name" value="Immunoglobulins"/>
    <property type="match status" value="1"/>
</dbReference>
<dbReference type="EMBL" id="CAEZYZ010000016">
    <property type="protein sequence ID" value="CAB4738290.1"/>
    <property type="molecule type" value="Genomic_DNA"/>
</dbReference>
<dbReference type="SUPFAM" id="SSF49265">
    <property type="entry name" value="Fibronectin type III"/>
    <property type="match status" value="1"/>
</dbReference>
<dbReference type="Pfam" id="PF09479">
    <property type="entry name" value="Flg_new"/>
    <property type="match status" value="3"/>
</dbReference>
<dbReference type="GO" id="GO:0030313">
    <property type="term" value="C:cell envelope"/>
    <property type="evidence" value="ECO:0007669"/>
    <property type="project" value="UniProtKB-SubCell"/>
</dbReference>
<dbReference type="Pfam" id="PF00041">
    <property type="entry name" value="fn3"/>
    <property type="match status" value="1"/>
</dbReference>
<comment type="subcellular location">
    <subcellularLocation>
        <location evidence="1">Cell envelope</location>
    </subcellularLocation>
</comment>
<dbReference type="InterPro" id="IPR042229">
    <property type="entry name" value="Listeria/Bacterioides_rpt_sf"/>
</dbReference>
<dbReference type="CDD" id="cd00063">
    <property type="entry name" value="FN3"/>
    <property type="match status" value="1"/>
</dbReference>
<reference evidence="3" key="1">
    <citation type="submission" date="2020-05" db="EMBL/GenBank/DDBJ databases">
        <authorList>
            <person name="Chiriac C."/>
            <person name="Salcher M."/>
            <person name="Ghai R."/>
            <person name="Kavagutti S V."/>
        </authorList>
    </citation>
    <scope>NUCLEOTIDE SEQUENCE</scope>
</reference>
<organism evidence="3">
    <name type="scientific">freshwater metagenome</name>
    <dbReference type="NCBI Taxonomy" id="449393"/>
    <lineage>
        <taxon>unclassified sequences</taxon>
        <taxon>metagenomes</taxon>
        <taxon>ecological metagenomes</taxon>
    </lineage>
</organism>
<evidence type="ECO:0000256" key="1">
    <source>
        <dbReference type="ARBA" id="ARBA00004196"/>
    </source>
</evidence>
<dbReference type="NCBIfam" id="TIGR02543">
    <property type="entry name" value="List_Bact_rpt"/>
    <property type="match status" value="1"/>
</dbReference>
<dbReference type="PROSITE" id="PS50853">
    <property type="entry name" value="FN3"/>
    <property type="match status" value="1"/>
</dbReference>
<proteinExistence type="predicted"/>
<dbReference type="InterPro" id="IPR013783">
    <property type="entry name" value="Ig-like_fold"/>
</dbReference>
<dbReference type="Gene3D" id="2.60.40.4270">
    <property type="entry name" value="Listeria-Bacteroides repeat domain"/>
    <property type="match status" value="2"/>
</dbReference>
<dbReference type="SMART" id="SM00060">
    <property type="entry name" value="FN3"/>
    <property type="match status" value="1"/>
</dbReference>
<feature type="domain" description="Fibronectin type-III" evidence="2">
    <location>
        <begin position="248"/>
        <end position="340"/>
    </location>
</feature>
<accession>A0A6J6SU62</accession>
<evidence type="ECO:0000259" key="2">
    <source>
        <dbReference type="PROSITE" id="PS50853"/>
    </source>
</evidence>
<dbReference type="AlphaFoldDB" id="A0A6J6SU62"/>
<dbReference type="InterPro" id="IPR013378">
    <property type="entry name" value="InlB-like_B-rpt"/>
</dbReference>
<name>A0A6J6SU62_9ZZZZ</name>
<sequence>MGWATTPTGDVAYADGAEFPFTADATLYARWAPQVRFFPATVYGGGYGTMPDQAATSPTPLTRNTFTRPGYVFRGWAFSYGSGTANYADGGLYPFTEPVNLYALWDAVVSFDANGGNGTMPDQTAKARTTLALNTFTRPGYVFDGWRDLGGVNWPDGAGFNFPPSGPHTMYAQWKPVEVVTFDANGGTGSMPDQVEPSAAALTANAFTRTGYQFNGWATDPAGGRNYADGASYPFTASATLYARWACTPLSVTVSGTRVSHNRAEVTFSASSSESPWTSFTANSTVDGETATVSQSSNRGKITVNGLRKNQGYRFTVTATNAAGCSYTSETTNRVEQWRNESVDSVLRF</sequence>
<gene>
    <name evidence="3" type="ORF">UFOPK2810_00171</name>
</gene>
<dbReference type="InterPro" id="IPR036116">
    <property type="entry name" value="FN3_sf"/>
</dbReference>
<evidence type="ECO:0000313" key="3">
    <source>
        <dbReference type="EMBL" id="CAB4738290.1"/>
    </source>
</evidence>
<dbReference type="InterPro" id="IPR003961">
    <property type="entry name" value="FN3_dom"/>
</dbReference>